<organism evidence="1">
    <name type="scientific">Timema genevievae</name>
    <name type="common">Walking stick</name>
    <dbReference type="NCBI Taxonomy" id="629358"/>
    <lineage>
        <taxon>Eukaryota</taxon>
        <taxon>Metazoa</taxon>
        <taxon>Ecdysozoa</taxon>
        <taxon>Arthropoda</taxon>
        <taxon>Hexapoda</taxon>
        <taxon>Insecta</taxon>
        <taxon>Pterygota</taxon>
        <taxon>Neoptera</taxon>
        <taxon>Polyneoptera</taxon>
        <taxon>Phasmatodea</taxon>
        <taxon>Timematodea</taxon>
        <taxon>Timematoidea</taxon>
        <taxon>Timematidae</taxon>
        <taxon>Timema</taxon>
    </lineage>
</organism>
<sequence length="134" mass="14126">MEWASFAYKTGPLHCGLGGGHVLRNVDSLGGGSLQRHVRDFSLPMTCVFVIAGGGHVLRNVDSLGGGSLLRHARGGLDSLSGVTFGGVKRFDSLRVSAYNAGRAKLFKHACITGCIGVRGVALYMKPWQALSVL</sequence>
<evidence type="ECO:0000313" key="1">
    <source>
        <dbReference type="EMBL" id="CAD7601770.1"/>
    </source>
</evidence>
<reference evidence="1" key="1">
    <citation type="submission" date="2020-11" db="EMBL/GenBank/DDBJ databases">
        <authorList>
            <person name="Tran Van P."/>
        </authorList>
    </citation>
    <scope>NUCLEOTIDE SEQUENCE</scope>
</reference>
<protein>
    <submittedName>
        <fullName evidence="1">Uncharacterized protein</fullName>
    </submittedName>
</protein>
<dbReference type="AlphaFoldDB" id="A0A7R9K437"/>
<gene>
    <name evidence="1" type="ORF">TGEB3V08_LOCUS8062</name>
</gene>
<proteinExistence type="predicted"/>
<name>A0A7R9K437_TIMGE</name>
<accession>A0A7R9K437</accession>
<dbReference type="EMBL" id="OE842912">
    <property type="protein sequence ID" value="CAD7601770.1"/>
    <property type="molecule type" value="Genomic_DNA"/>
</dbReference>